<dbReference type="AlphaFoldDB" id="A0A061SES3"/>
<feature type="domain" description="BBSome complex member BBS5 PH" evidence="10">
    <location>
        <begin position="46"/>
        <end position="100"/>
    </location>
</feature>
<feature type="domain" description="BBSome complex member BBS5 PH" evidence="10">
    <location>
        <begin position="176"/>
        <end position="230"/>
    </location>
</feature>
<dbReference type="GO" id="GO:0032266">
    <property type="term" value="F:phosphatidylinositol-3-phosphate binding"/>
    <property type="evidence" value="ECO:0007669"/>
    <property type="project" value="TreeGrafter"/>
</dbReference>
<organism evidence="11">
    <name type="scientific">Tetraselmis sp. GSL018</name>
    <dbReference type="NCBI Taxonomy" id="582737"/>
    <lineage>
        <taxon>Eukaryota</taxon>
        <taxon>Viridiplantae</taxon>
        <taxon>Chlorophyta</taxon>
        <taxon>core chlorophytes</taxon>
        <taxon>Chlorodendrophyceae</taxon>
        <taxon>Chlorodendrales</taxon>
        <taxon>Chlorodendraceae</taxon>
        <taxon>Tetraselmis</taxon>
    </lineage>
</organism>
<dbReference type="EMBL" id="GBEZ01003784">
    <property type="protein sequence ID" value="JAC81380.1"/>
    <property type="molecule type" value="Transcribed_RNA"/>
</dbReference>
<protein>
    <submittedName>
        <fullName evidence="11">Bardet-Biedl syndrome 5 protein</fullName>
    </submittedName>
</protein>
<keyword evidence="6" id="KW-0969">Cilium</keyword>
<evidence type="ECO:0000256" key="2">
    <source>
        <dbReference type="ARBA" id="ARBA00004607"/>
    </source>
</evidence>
<accession>A0A061SES3</accession>
<sequence>MGSSASEGSTFLQRMFGVEQDDGSLWQDKEIRFDNPVSHLKMRPGEVIIQDVEDVEDTKGNNGDKGNLLITNLRLLWVSAKQKRTNLSVGLNCMISSSIRNANSRLKGSTQALHCLTKFNGSRFEFIFTSLVRESPELFNILQTTLHQYEATRPYRDLKLRSNIISDKQLKLLSGEEMYNKISGVWNLSSEQGNLGTFFVTDVRLVWHANLAQNFNVSIPYIQMRNVSVRESKFGKALVIETMQRSGSYILGFKMEPNEKLMDASKEIQSLWQTFSAKPYFGADVYGLQDRRAVMTAEQLAAKLDEDVAIIETDVGDSLSAYFADGGRQQDREPVFSAELGLAVEGLQDGMTVQQLWSVL</sequence>
<proteinExistence type="inferred from homology"/>
<dbReference type="PANTHER" id="PTHR21351:SF0">
    <property type="entry name" value="BARDET-BIEDL SYNDROME 5 PROTEIN"/>
    <property type="match status" value="1"/>
</dbReference>
<evidence type="ECO:0000256" key="1">
    <source>
        <dbReference type="ARBA" id="ARBA00004309"/>
    </source>
</evidence>
<dbReference type="Pfam" id="PF07289">
    <property type="entry name" value="BBL5"/>
    <property type="match status" value="1"/>
</dbReference>
<gene>
    <name evidence="11" type="primary">BBS5</name>
    <name evidence="11" type="ORF">TSPGSL018_8075</name>
</gene>
<keyword evidence="5" id="KW-0963">Cytoplasm</keyword>
<keyword evidence="7" id="KW-0472">Membrane</keyword>
<dbReference type="InterPro" id="IPR030804">
    <property type="entry name" value="BBS5/fem-3"/>
</dbReference>
<dbReference type="InterPro" id="IPR014003">
    <property type="entry name" value="BBS5_PH"/>
</dbReference>
<dbReference type="PANTHER" id="PTHR21351">
    <property type="entry name" value="BARDET-BIEDL SYNDROME PROTEIN 5"/>
    <property type="match status" value="1"/>
</dbReference>
<evidence type="ECO:0000256" key="3">
    <source>
        <dbReference type="ARBA" id="ARBA00005822"/>
    </source>
</evidence>
<evidence type="ECO:0000256" key="6">
    <source>
        <dbReference type="ARBA" id="ARBA00023069"/>
    </source>
</evidence>
<dbReference type="PIRSF" id="PIRSF010072">
    <property type="entry name" value="DUF1448"/>
    <property type="match status" value="1"/>
</dbReference>
<dbReference type="GO" id="GO:0034464">
    <property type="term" value="C:BBSome"/>
    <property type="evidence" value="ECO:0007669"/>
    <property type="project" value="InterPro"/>
</dbReference>
<dbReference type="SMART" id="SM00683">
    <property type="entry name" value="DM16"/>
    <property type="match status" value="2"/>
</dbReference>
<evidence type="ECO:0000256" key="8">
    <source>
        <dbReference type="ARBA" id="ARBA00023212"/>
    </source>
</evidence>
<dbReference type="GO" id="GO:0060170">
    <property type="term" value="C:ciliary membrane"/>
    <property type="evidence" value="ECO:0007669"/>
    <property type="project" value="UniProtKB-SubCell"/>
</dbReference>
<dbReference type="GO" id="GO:0060271">
    <property type="term" value="P:cilium assembly"/>
    <property type="evidence" value="ECO:0007669"/>
    <property type="project" value="TreeGrafter"/>
</dbReference>
<reference evidence="11" key="1">
    <citation type="submission" date="2014-05" db="EMBL/GenBank/DDBJ databases">
        <title>The transcriptome of the halophilic microalga Tetraselmis sp. GSL018 isolated from the Great Salt Lake, Utah.</title>
        <authorList>
            <person name="Jinkerson R.E."/>
            <person name="D'Adamo S."/>
            <person name="Posewitz M.C."/>
        </authorList>
    </citation>
    <scope>NUCLEOTIDE SEQUENCE</scope>
    <source>
        <strain evidence="11">GSL018</strain>
    </source>
</reference>
<evidence type="ECO:0000256" key="4">
    <source>
        <dbReference type="ARBA" id="ARBA00022475"/>
    </source>
</evidence>
<evidence type="ECO:0000313" key="11">
    <source>
        <dbReference type="EMBL" id="JAC81380.1"/>
    </source>
</evidence>
<comment type="subcellular location">
    <subcellularLocation>
        <location evidence="1">Cell projection</location>
        <location evidence="1">Cilium membrane</location>
    </subcellularLocation>
    <subcellularLocation>
        <location evidence="2">Cytoplasm</location>
        <location evidence="2">Cytoskeleton</location>
        <location evidence="2">Microtubule organizing center</location>
        <location evidence="2">Centrosome</location>
        <location evidence="2">Centriolar satellite</location>
    </subcellularLocation>
</comment>
<dbReference type="GO" id="GO:0036064">
    <property type="term" value="C:ciliary basal body"/>
    <property type="evidence" value="ECO:0007669"/>
    <property type="project" value="TreeGrafter"/>
</dbReference>
<dbReference type="InterPro" id="IPR006606">
    <property type="entry name" value="BBL5"/>
</dbReference>
<keyword evidence="8" id="KW-0206">Cytoskeleton</keyword>
<evidence type="ECO:0000256" key="9">
    <source>
        <dbReference type="ARBA" id="ARBA00023273"/>
    </source>
</evidence>
<evidence type="ECO:0000259" key="10">
    <source>
        <dbReference type="SMART" id="SM00683"/>
    </source>
</evidence>
<comment type="similarity">
    <text evidence="3">Belongs to the BBS5 family.</text>
</comment>
<keyword evidence="9" id="KW-0966">Cell projection</keyword>
<evidence type="ECO:0000256" key="5">
    <source>
        <dbReference type="ARBA" id="ARBA00022490"/>
    </source>
</evidence>
<keyword evidence="4" id="KW-1003">Cell membrane</keyword>
<name>A0A061SES3_9CHLO</name>
<evidence type="ECO:0000256" key="7">
    <source>
        <dbReference type="ARBA" id="ARBA00023136"/>
    </source>
</evidence>